<dbReference type="AlphaFoldDB" id="A0AAV2KTS8"/>
<organism evidence="1 2">
    <name type="scientific">Knipowitschia caucasica</name>
    <name type="common">Caucasian dwarf goby</name>
    <name type="synonym">Pomatoschistus caucasicus</name>
    <dbReference type="NCBI Taxonomy" id="637954"/>
    <lineage>
        <taxon>Eukaryota</taxon>
        <taxon>Metazoa</taxon>
        <taxon>Chordata</taxon>
        <taxon>Craniata</taxon>
        <taxon>Vertebrata</taxon>
        <taxon>Euteleostomi</taxon>
        <taxon>Actinopterygii</taxon>
        <taxon>Neopterygii</taxon>
        <taxon>Teleostei</taxon>
        <taxon>Neoteleostei</taxon>
        <taxon>Acanthomorphata</taxon>
        <taxon>Gobiaria</taxon>
        <taxon>Gobiiformes</taxon>
        <taxon>Gobioidei</taxon>
        <taxon>Gobiidae</taxon>
        <taxon>Gobiinae</taxon>
        <taxon>Knipowitschia</taxon>
    </lineage>
</organism>
<sequence>MSKVAEPWSARQQRQLAFISEYTTDIRHIAGKSNVVADCLSRAVVGAVQLGLDYARMGADQAAPFSPSRTRTLDCSWERSRSAFLGSGCGVTSLPASPGLWSPPTGSGLFLRLYTACPILAERHL</sequence>
<gene>
    <name evidence="1" type="ORF">KC01_LOCUS20834</name>
</gene>
<dbReference type="EMBL" id="OZ035824">
    <property type="protein sequence ID" value="CAL1591465.1"/>
    <property type="molecule type" value="Genomic_DNA"/>
</dbReference>
<evidence type="ECO:0000313" key="1">
    <source>
        <dbReference type="EMBL" id="CAL1591465.1"/>
    </source>
</evidence>
<proteinExistence type="predicted"/>
<dbReference type="Proteomes" id="UP001497482">
    <property type="component" value="Chromosome 2"/>
</dbReference>
<evidence type="ECO:0000313" key="2">
    <source>
        <dbReference type="Proteomes" id="UP001497482"/>
    </source>
</evidence>
<name>A0AAV2KTS8_KNICA</name>
<keyword evidence="2" id="KW-1185">Reference proteome</keyword>
<protein>
    <submittedName>
        <fullName evidence="1">Uncharacterized protein</fullName>
    </submittedName>
</protein>
<reference evidence="1 2" key="1">
    <citation type="submission" date="2024-04" db="EMBL/GenBank/DDBJ databases">
        <authorList>
            <person name="Waldvogel A.-M."/>
            <person name="Schoenle A."/>
        </authorList>
    </citation>
    <scope>NUCLEOTIDE SEQUENCE [LARGE SCALE GENOMIC DNA]</scope>
</reference>
<accession>A0AAV2KTS8</accession>